<evidence type="ECO:0000313" key="11">
    <source>
        <dbReference type="EMBL" id="EGR32654.1"/>
    </source>
</evidence>
<dbReference type="FunFam" id="3.20.20.70:FF:000001">
    <property type="entry name" value="Pyridoxine biosynthesis protein PDX1"/>
    <property type="match status" value="1"/>
</dbReference>
<comment type="similarity">
    <text evidence="3">Belongs to the glutaminase PdxT/SNO family.</text>
</comment>
<dbReference type="NCBIfam" id="TIGR03800">
    <property type="entry name" value="PLP_synth_Pdx2"/>
    <property type="match status" value="1"/>
</dbReference>
<dbReference type="RefSeq" id="XP_004036640.1">
    <property type="nucleotide sequence ID" value="XM_004036592.1"/>
</dbReference>
<dbReference type="PROSITE" id="PS51273">
    <property type="entry name" value="GATASE_TYPE_1"/>
    <property type="match status" value="1"/>
</dbReference>
<dbReference type="OrthoDB" id="1660966at2759"/>
<dbReference type="AlphaFoldDB" id="G0QQ50"/>
<accession>G0QQ50</accession>
<dbReference type="InterPro" id="IPR013785">
    <property type="entry name" value="Aldolase_TIM"/>
</dbReference>
<evidence type="ECO:0000256" key="1">
    <source>
        <dbReference type="ARBA" id="ARBA00004737"/>
    </source>
</evidence>
<dbReference type="eggNOG" id="KOG1606">
    <property type="taxonomic scope" value="Eukaryota"/>
</dbReference>
<dbReference type="SUPFAM" id="SSF51366">
    <property type="entry name" value="Ribulose-phoshate binding barrel"/>
    <property type="match status" value="1"/>
</dbReference>
<gene>
    <name evidence="11" type="ORF">IMG5_075380</name>
</gene>
<evidence type="ECO:0000256" key="7">
    <source>
        <dbReference type="ARBA" id="ARBA00023270"/>
    </source>
</evidence>
<evidence type="ECO:0000259" key="10">
    <source>
        <dbReference type="Pfam" id="PF01680"/>
    </source>
</evidence>
<evidence type="ECO:0000256" key="3">
    <source>
        <dbReference type="ARBA" id="ARBA00008345"/>
    </source>
</evidence>
<name>G0QQ50_ICHMU</name>
<dbReference type="OMA" id="CIVEASM"/>
<dbReference type="GeneID" id="14908817"/>
<dbReference type="Pfam" id="PF01680">
    <property type="entry name" value="SOR_SNZ"/>
    <property type="match status" value="1"/>
</dbReference>
<protein>
    <recommendedName>
        <fullName evidence="4">pyridoxal 5'-phosphate synthase (glutamine hydrolyzing)</fullName>
        <ecNumber evidence="4">4.3.3.6</ecNumber>
    </recommendedName>
</protein>
<dbReference type="FunCoup" id="G0QQ50">
    <property type="interactions" value="98"/>
</dbReference>
<dbReference type="InterPro" id="IPR029062">
    <property type="entry name" value="Class_I_gatase-like"/>
</dbReference>
<sequence length="524" mass="57569">MATLNIGVLSLQGAFIEHCEILQKISNTINVIDVRHPHELKNLDALILPGGESTTQGILLEKYQMLSVIQEFVKSKPVWGICAGAIMLSEKVSNQQVIGIQENVKYQPLIGGLNITVNRNYFGRQTDSAIRRLELTQKAKNFGLSEVSHFIRAPAILKIDNSKVDVLATTKVEGENQVIVAVQQFNMLATVFHPEITNEDYSWHSYFLNIVRANFCTIQRPLHLEHYYGINDSNTIIKSSLSVKVGFLKFLKGGVIMDVVNATQAKIAEAAGACAVMALEKIPADIKADGSIARMSDPRMIKEVLNAVSIPIMAKSRIGHFGEAQILQTLGVDCIDESEVLTAADQHNHIDKSVFKIPFVCGAKDLGEALRRISEGASMIRMKGDAGTGNVVEAVKHTRSIFGEIRRLQSLRDDEIYVFAKQHQVNLDLVREVRKLGRLPVVTFAAGGIATPADVILLMELGVDGVFVGSGIFKSDIPEKRARAIVEACSFYKNKEIVAKVSENLGKPMVGMLMKGEAYAYAKL</sequence>
<dbReference type="CDD" id="cd01749">
    <property type="entry name" value="GATase1_PB"/>
    <property type="match status" value="1"/>
</dbReference>
<keyword evidence="5" id="KW-0663">Pyridoxal phosphate</keyword>
<dbReference type="SUPFAM" id="SSF52317">
    <property type="entry name" value="Class I glutamine amidotransferase-like"/>
    <property type="match status" value="1"/>
</dbReference>
<dbReference type="CDD" id="cd04727">
    <property type="entry name" value="pdxS"/>
    <property type="match status" value="1"/>
</dbReference>
<evidence type="ECO:0000313" key="12">
    <source>
        <dbReference type="Proteomes" id="UP000008983"/>
    </source>
</evidence>
<organism evidence="11 12">
    <name type="scientific">Ichthyophthirius multifiliis</name>
    <name type="common">White spot disease agent</name>
    <name type="synonym">Ich</name>
    <dbReference type="NCBI Taxonomy" id="5932"/>
    <lineage>
        <taxon>Eukaryota</taxon>
        <taxon>Sar</taxon>
        <taxon>Alveolata</taxon>
        <taxon>Ciliophora</taxon>
        <taxon>Intramacronucleata</taxon>
        <taxon>Oligohymenophorea</taxon>
        <taxon>Hymenostomatida</taxon>
        <taxon>Ophryoglenina</taxon>
        <taxon>Ichthyophthirius</taxon>
    </lineage>
</organism>
<dbReference type="PROSITE" id="PS51130">
    <property type="entry name" value="PDXT_SNO_2"/>
    <property type="match status" value="1"/>
</dbReference>
<dbReference type="GO" id="GO:0006520">
    <property type="term" value="P:amino acid metabolic process"/>
    <property type="evidence" value="ECO:0007669"/>
    <property type="project" value="TreeGrafter"/>
</dbReference>
<evidence type="ECO:0000256" key="2">
    <source>
        <dbReference type="ARBA" id="ARBA00007281"/>
    </source>
</evidence>
<dbReference type="InterPro" id="IPR011060">
    <property type="entry name" value="RibuloseP-bd_barrel"/>
</dbReference>
<proteinExistence type="inferred from homology"/>
<dbReference type="PANTHER" id="PTHR31829:SF0">
    <property type="entry name" value="PYRIDOXAL 5'-PHOSPHATE SYNTHASE SUBUNIT SNZ1-RELATED"/>
    <property type="match status" value="1"/>
</dbReference>
<dbReference type="GO" id="GO:0008615">
    <property type="term" value="P:pyridoxine biosynthetic process"/>
    <property type="evidence" value="ECO:0007669"/>
    <property type="project" value="TreeGrafter"/>
</dbReference>
<dbReference type="PROSITE" id="PS01236">
    <property type="entry name" value="PDXT_SNO_1"/>
    <property type="match status" value="1"/>
</dbReference>
<dbReference type="InterPro" id="IPR021196">
    <property type="entry name" value="PdxT/SNO_CS"/>
</dbReference>
<dbReference type="InParanoid" id="G0QQ50"/>
<dbReference type="Gene3D" id="3.20.20.70">
    <property type="entry name" value="Aldolase class I"/>
    <property type="match status" value="1"/>
</dbReference>
<dbReference type="GO" id="GO:0042823">
    <property type="term" value="P:pyridoxal phosphate biosynthetic process"/>
    <property type="evidence" value="ECO:0007669"/>
    <property type="project" value="InterPro"/>
</dbReference>
<evidence type="ECO:0000256" key="4">
    <source>
        <dbReference type="ARBA" id="ARBA00012084"/>
    </source>
</evidence>
<dbReference type="PANTHER" id="PTHR31829">
    <property type="entry name" value="PYRIDOXAL 5'-PHOSPHATE SYNTHASE SUBUNIT SNZ1-RELATED"/>
    <property type="match status" value="1"/>
</dbReference>
<dbReference type="Pfam" id="PF01174">
    <property type="entry name" value="SNO"/>
    <property type="match status" value="1"/>
</dbReference>
<dbReference type="InterPro" id="IPR033755">
    <property type="entry name" value="PdxS/SNZ_N"/>
</dbReference>
<dbReference type="InterPro" id="IPR001852">
    <property type="entry name" value="PdxS/SNZ"/>
</dbReference>
<dbReference type="GO" id="GO:0036381">
    <property type="term" value="F:pyridoxal 5'-phosphate synthase (glutamine hydrolysing) activity"/>
    <property type="evidence" value="ECO:0007669"/>
    <property type="project" value="UniProtKB-EC"/>
</dbReference>
<evidence type="ECO:0000256" key="9">
    <source>
        <dbReference type="PROSITE-ProRule" id="PRU00481"/>
    </source>
</evidence>
<dbReference type="Proteomes" id="UP000008983">
    <property type="component" value="Unassembled WGS sequence"/>
</dbReference>
<dbReference type="EMBL" id="GL983613">
    <property type="protein sequence ID" value="EGR32654.1"/>
    <property type="molecule type" value="Genomic_DNA"/>
</dbReference>
<dbReference type="NCBIfam" id="NF003215">
    <property type="entry name" value="PRK04180.1"/>
    <property type="match status" value="1"/>
</dbReference>
<keyword evidence="6" id="KW-0456">Lyase</keyword>
<evidence type="ECO:0000256" key="5">
    <source>
        <dbReference type="ARBA" id="ARBA00022898"/>
    </source>
</evidence>
<comment type="catalytic activity">
    <reaction evidence="8">
        <text>aldehydo-D-ribose 5-phosphate + D-glyceraldehyde 3-phosphate + L-glutamine = pyridoxal 5'-phosphate + L-glutamate + phosphate + 3 H2O + H(+)</text>
        <dbReference type="Rhea" id="RHEA:31507"/>
        <dbReference type="ChEBI" id="CHEBI:15377"/>
        <dbReference type="ChEBI" id="CHEBI:15378"/>
        <dbReference type="ChEBI" id="CHEBI:29985"/>
        <dbReference type="ChEBI" id="CHEBI:43474"/>
        <dbReference type="ChEBI" id="CHEBI:58273"/>
        <dbReference type="ChEBI" id="CHEBI:58359"/>
        <dbReference type="ChEBI" id="CHEBI:59776"/>
        <dbReference type="ChEBI" id="CHEBI:597326"/>
        <dbReference type="EC" id="4.3.3.6"/>
    </reaction>
</comment>
<reference evidence="11 12" key="1">
    <citation type="submission" date="2011-07" db="EMBL/GenBank/DDBJ databases">
        <authorList>
            <person name="Coyne R."/>
            <person name="Brami D."/>
            <person name="Johnson J."/>
            <person name="Hostetler J."/>
            <person name="Hannick L."/>
            <person name="Clark T."/>
            <person name="Cassidy-Hanley D."/>
            <person name="Inman J."/>
        </authorList>
    </citation>
    <scope>NUCLEOTIDE SEQUENCE [LARGE SCALE GENOMIC DNA]</scope>
    <source>
        <strain evidence="11 12">G5</strain>
    </source>
</reference>
<dbReference type="eggNOG" id="KOG3210">
    <property type="taxonomic scope" value="Eukaryota"/>
</dbReference>
<keyword evidence="12" id="KW-1185">Reference proteome</keyword>
<dbReference type="GO" id="GO:0004359">
    <property type="term" value="F:glutaminase activity"/>
    <property type="evidence" value="ECO:0007669"/>
    <property type="project" value="InterPro"/>
</dbReference>
<dbReference type="EC" id="4.3.3.6" evidence="4"/>
<dbReference type="Gene3D" id="3.40.50.880">
    <property type="match status" value="1"/>
</dbReference>
<keyword evidence="7" id="KW-0704">Schiff base</keyword>
<dbReference type="InterPro" id="IPR002161">
    <property type="entry name" value="PdxT/SNO"/>
</dbReference>
<evidence type="ECO:0000256" key="8">
    <source>
        <dbReference type="ARBA" id="ARBA00047992"/>
    </source>
</evidence>
<feature type="domain" description="PdxS/SNZ N-terminal" evidence="10">
    <location>
        <begin position="242"/>
        <end position="446"/>
    </location>
</feature>
<evidence type="ECO:0000256" key="6">
    <source>
        <dbReference type="ARBA" id="ARBA00023239"/>
    </source>
</evidence>
<dbReference type="PROSITE" id="PS51129">
    <property type="entry name" value="PDXS_SNZ_2"/>
    <property type="match status" value="1"/>
</dbReference>
<dbReference type="STRING" id="857967.G0QQ50"/>
<comment type="pathway">
    <text evidence="1">Cofactor biosynthesis; pyridoxal 5'-phosphate biosynthesis.</text>
</comment>
<dbReference type="MEROPS" id="C26.A35"/>
<comment type="similarity">
    <text evidence="2 9">Belongs to the PdxS/SNZ family.</text>
</comment>